<dbReference type="PANTHER" id="PTHR12900:SF3">
    <property type="entry name" value="CHECKPOINT PROTEIN HUS1B"/>
    <property type="match status" value="1"/>
</dbReference>
<gene>
    <name evidence="3" type="primary">HUS1B</name>
    <name evidence="3" type="ORF">P7K49_007496</name>
</gene>
<evidence type="ECO:0000256" key="2">
    <source>
        <dbReference type="PIRNR" id="PIRNR011312"/>
    </source>
</evidence>
<evidence type="ECO:0000313" key="3">
    <source>
        <dbReference type="EMBL" id="KAK2113230.1"/>
    </source>
</evidence>
<keyword evidence="4" id="KW-1185">Reference proteome</keyword>
<reference evidence="3 4" key="1">
    <citation type="submission" date="2023-05" db="EMBL/GenBank/DDBJ databases">
        <title>B98-5 Cell Line De Novo Hybrid Assembly: An Optical Mapping Approach.</title>
        <authorList>
            <person name="Kananen K."/>
            <person name="Auerbach J.A."/>
            <person name="Kautto E."/>
            <person name="Blachly J.S."/>
        </authorList>
    </citation>
    <scope>NUCLEOTIDE SEQUENCE [LARGE SCALE GENOMIC DNA]</scope>
    <source>
        <strain evidence="3">B95-8</strain>
        <tissue evidence="3">Cell line</tissue>
    </source>
</reference>
<dbReference type="InterPro" id="IPR016580">
    <property type="entry name" value="HUS1"/>
</dbReference>
<dbReference type="Proteomes" id="UP001266305">
    <property type="component" value="Unassembled WGS sequence"/>
</dbReference>
<comment type="caution">
    <text evidence="3">The sequence shown here is derived from an EMBL/GenBank/DDBJ whole genome shotgun (WGS) entry which is preliminary data.</text>
</comment>
<sequence length="294" mass="32886">MCGILLRGPSVAFADIMKFRAKVTGKDCLDLFIQVSSTVARLVKVCVLRVCPNRMCFGSVGSGGLQEARLWCEVQQRAFQQFHMEGVLEGLNEIHLELTAEHLSRAARSAVGASSLKLQLTHKRCPCLTVVVELASPLGRVRRVMHDLPVRVLPRRVWRDCLPPSPRASDVSIYLPRWRTLRSIVERMVNVGNHVLLEANLSGRMTLSIETEVVSIKSYFKNLGNPPKSAVGVPQNRDLESMVQVRVDNRKLLQFLAGQQINPTTALCNIWDSTLLHLVLVQEDVSLQYFIPAL</sequence>
<evidence type="ECO:0000313" key="4">
    <source>
        <dbReference type="Proteomes" id="UP001266305"/>
    </source>
</evidence>
<accession>A0ABQ9VVK6</accession>
<dbReference type="Pfam" id="PF04005">
    <property type="entry name" value="Hus1"/>
    <property type="match status" value="1"/>
</dbReference>
<proteinExistence type="inferred from homology"/>
<protein>
    <recommendedName>
        <fullName evidence="2">Checkpoint protein</fullName>
    </recommendedName>
</protein>
<dbReference type="PIRSF" id="PIRSF011312">
    <property type="entry name" value="Cell_cycle_HUS1"/>
    <property type="match status" value="1"/>
</dbReference>
<dbReference type="PANTHER" id="PTHR12900">
    <property type="entry name" value="MITOTIC AND DNA DAMAGE CHECKPOINT PROTEIN HUS1"/>
    <property type="match status" value="1"/>
</dbReference>
<comment type="similarity">
    <text evidence="1 2">Belongs to the HUS1 family.</text>
</comment>
<dbReference type="InterPro" id="IPR007150">
    <property type="entry name" value="HUS1/Mec3"/>
</dbReference>
<evidence type="ECO:0000256" key="1">
    <source>
        <dbReference type="ARBA" id="ARBA00005563"/>
    </source>
</evidence>
<organism evidence="3 4">
    <name type="scientific">Saguinus oedipus</name>
    <name type="common">Cotton-top tamarin</name>
    <name type="synonym">Oedipomidas oedipus</name>
    <dbReference type="NCBI Taxonomy" id="9490"/>
    <lineage>
        <taxon>Eukaryota</taxon>
        <taxon>Metazoa</taxon>
        <taxon>Chordata</taxon>
        <taxon>Craniata</taxon>
        <taxon>Vertebrata</taxon>
        <taxon>Euteleostomi</taxon>
        <taxon>Mammalia</taxon>
        <taxon>Eutheria</taxon>
        <taxon>Euarchontoglires</taxon>
        <taxon>Primates</taxon>
        <taxon>Haplorrhini</taxon>
        <taxon>Platyrrhini</taxon>
        <taxon>Cebidae</taxon>
        <taxon>Callitrichinae</taxon>
        <taxon>Saguinus</taxon>
    </lineage>
</organism>
<dbReference type="EMBL" id="JASSZA010000004">
    <property type="protein sequence ID" value="KAK2113230.1"/>
    <property type="molecule type" value="Genomic_DNA"/>
</dbReference>
<name>A0ABQ9VVK6_SAGOE</name>
<dbReference type="Gene3D" id="3.70.10.10">
    <property type="match status" value="1"/>
</dbReference>